<keyword evidence="2" id="KW-1185">Reference proteome</keyword>
<sequence length="91" mass="9837">MKVITAAAACLHCDTSVTVSAGNMDPNDRAAPEESCPLVIVRWIIEPGADPSVLSVEQEDYLSMKGLTSNYPGGMRLQKRDGQDISMRMVP</sequence>
<accession>A0AAV4V9L0</accession>
<proteinExistence type="predicted"/>
<evidence type="ECO:0000313" key="2">
    <source>
        <dbReference type="Proteomes" id="UP001054945"/>
    </source>
</evidence>
<dbReference type="AlphaFoldDB" id="A0AAV4V9L0"/>
<name>A0AAV4V9L0_CAEEX</name>
<evidence type="ECO:0000313" key="1">
    <source>
        <dbReference type="EMBL" id="GIY66631.1"/>
    </source>
</evidence>
<reference evidence="1 2" key="1">
    <citation type="submission" date="2021-06" db="EMBL/GenBank/DDBJ databases">
        <title>Caerostris extrusa draft genome.</title>
        <authorList>
            <person name="Kono N."/>
            <person name="Arakawa K."/>
        </authorList>
    </citation>
    <scope>NUCLEOTIDE SEQUENCE [LARGE SCALE GENOMIC DNA]</scope>
</reference>
<dbReference type="Proteomes" id="UP001054945">
    <property type="component" value="Unassembled WGS sequence"/>
</dbReference>
<gene>
    <name evidence="1" type="ORF">CEXT_24651</name>
</gene>
<comment type="caution">
    <text evidence="1">The sequence shown here is derived from an EMBL/GenBank/DDBJ whole genome shotgun (WGS) entry which is preliminary data.</text>
</comment>
<organism evidence="1 2">
    <name type="scientific">Caerostris extrusa</name>
    <name type="common">Bark spider</name>
    <name type="synonym">Caerostris bankana</name>
    <dbReference type="NCBI Taxonomy" id="172846"/>
    <lineage>
        <taxon>Eukaryota</taxon>
        <taxon>Metazoa</taxon>
        <taxon>Ecdysozoa</taxon>
        <taxon>Arthropoda</taxon>
        <taxon>Chelicerata</taxon>
        <taxon>Arachnida</taxon>
        <taxon>Araneae</taxon>
        <taxon>Araneomorphae</taxon>
        <taxon>Entelegynae</taxon>
        <taxon>Araneoidea</taxon>
        <taxon>Araneidae</taxon>
        <taxon>Caerostris</taxon>
    </lineage>
</organism>
<protein>
    <submittedName>
        <fullName evidence="1">Uncharacterized protein</fullName>
    </submittedName>
</protein>
<dbReference type="EMBL" id="BPLR01014137">
    <property type="protein sequence ID" value="GIY66631.1"/>
    <property type="molecule type" value="Genomic_DNA"/>
</dbReference>